<dbReference type="AlphaFoldDB" id="A0A8X8B4P7"/>
<keyword evidence="3" id="KW-1185">Reference proteome</keyword>
<dbReference type="CDD" id="cd22160">
    <property type="entry name" value="F-box_AtFBL13-like"/>
    <property type="match status" value="1"/>
</dbReference>
<organism evidence="2 3">
    <name type="scientific">Brassica carinata</name>
    <name type="common">Ethiopian mustard</name>
    <name type="synonym">Abyssinian cabbage</name>
    <dbReference type="NCBI Taxonomy" id="52824"/>
    <lineage>
        <taxon>Eukaryota</taxon>
        <taxon>Viridiplantae</taxon>
        <taxon>Streptophyta</taxon>
        <taxon>Embryophyta</taxon>
        <taxon>Tracheophyta</taxon>
        <taxon>Spermatophyta</taxon>
        <taxon>Magnoliopsida</taxon>
        <taxon>eudicotyledons</taxon>
        <taxon>Gunneridae</taxon>
        <taxon>Pentapetalae</taxon>
        <taxon>rosids</taxon>
        <taxon>malvids</taxon>
        <taxon>Brassicales</taxon>
        <taxon>Brassicaceae</taxon>
        <taxon>Brassiceae</taxon>
        <taxon>Brassica</taxon>
    </lineage>
</organism>
<dbReference type="InterPro" id="IPR001810">
    <property type="entry name" value="F-box_dom"/>
</dbReference>
<proteinExistence type="predicted"/>
<dbReference type="InterPro" id="IPR055411">
    <property type="entry name" value="LRR_FXL15/At3g58940/PEG3-like"/>
</dbReference>
<dbReference type="Gene3D" id="3.80.10.10">
    <property type="entry name" value="Ribonuclease Inhibitor"/>
    <property type="match status" value="1"/>
</dbReference>
<dbReference type="Proteomes" id="UP000886595">
    <property type="component" value="Unassembled WGS sequence"/>
</dbReference>
<dbReference type="OrthoDB" id="594804at2759"/>
<reference evidence="2 3" key="1">
    <citation type="submission" date="2020-02" db="EMBL/GenBank/DDBJ databases">
        <authorList>
            <person name="Ma Q."/>
            <person name="Huang Y."/>
            <person name="Song X."/>
            <person name="Pei D."/>
        </authorList>
    </citation>
    <scope>NUCLEOTIDE SEQUENCE [LARGE SCALE GENOMIC DNA]</scope>
    <source>
        <strain evidence="2">Sxm20200214</strain>
        <tissue evidence="2">Leaf</tissue>
    </source>
</reference>
<feature type="domain" description="FBD" evidence="1">
    <location>
        <begin position="372"/>
        <end position="449"/>
    </location>
</feature>
<dbReference type="InterPro" id="IPR006566">
    <property type="entry name" value="FBD"/>
</dbReference>
<gene>
    <name evidence="2" type="ORF">Bca52824_006662</name>
</gene>
<evidence type="ECO:0000313" key="3">
    <source>
        <dbReference type="Proteomes" id="UP000886595"/>
    </source>
</evidence>
<evidence type="ECO:0000259" key="1">
    <source>
        <dbReference type="SMART" id="SM00579"/>
    </source>
</evidence>
<dbReference type="Pfam" id="PF00646">
    <property type="entry name" value="F-box"/>
    <property type="match status" value="1"/>
</dbReference>
<comment type="caution">
    <text evidence="2">The sequence shown here is derived from an EMBL/GenBank/DDBJ whole genome shotgun (WGS) entry which is preliminary data.</text>
</comment>
<evidence type="ECO:0000313" key="2">
    <source>
        <dbReference type="EMBL" id="KAG2323934.1"/>
    </source>
</evidence>
<dbReference type="PANTHER" id="PTHR31900:SF33">
    <property type="entry name" value="PROTEIN WITH RNI-LIKE_FBD-LIKE DOMAIN"/>
    <property type="match status" value="1"/>
</dbReference>
<dbReference type="PANTHER" id="PTHR31900">
    <property type="entry name" value="F-BOX/RNI SUPERFAMILY PROTEIN-RELATED"/>
    <property type="match status" value="1"/>
</dbReference>
<sequence length="449" mass="51510">MDGETSVKKNQRNFDRLSNLPDSLLCKILSDFPTKRSVCTSVLSKRWRNLWLKVPSLDLDSNNFSDDDDAFVSFMDRFLRSGNEQHVERFKLIYEIHNHDESRFKSWIDTATGSRILHLNVHNEVDDGELVKMPPSLYSCERLVNLNLYRVFLDHPESVFLPCVKIVHLDMVLYDGDLTLETLISSCPVLEELTISRDPNDSLEAVRVRSQSLKRFKIDCERYEIDGHVVAIDAPKLESMTLSDHLSENFVIHSIGPSAVVDIDVIFNVEDDEPLEPDDFSKITMLRKFLTGLSTVSEMTISADTLNIIHDYSKMEQLPQLSNLSYLEACFQDTKWEMLPALLQSCPNLYSVLLEFELLPETEQVDLTLVPHCFQSSLEFVQLKTIDGVDMRKKERLPRGTSSKIKLAKYFLENCAALQKLILRESFCTISNEIKSIPRRSIGCEVVMD</sequence>
<accession>A0A8X8B4P7</accession>
<dbReference type="SUPFAM" id="SSF81383">
    <property type="entry name" value="F-box domain"/>
    <property type="match status" value="1"/>
</dbReference>
<protein>
    <recommendedName>
        <fullName evidence="1">FBD domain-containing protein</fullName>
    </recommendedName>
</protein>
<dbReference type="InterPro" id="IPR053781">
    <property type="entry name" value="F-box_AtFBL13-like"/>
</dbReference>
<dbReference type="SMART" id="SM00579">
    <property type="entry name" value="FBD"/>
    <property type="match status" value="1"/>
</dbReference>
<dbReference type="Pfam" id="PF08387">
    <property type="entry name" value="FBD"/>
    <property type="match status" value="1"/>
</dbReference>
<name>A0A8X8B4P7_BRACI</name>
<dbReference type="InterPro" id="IPR050232">
    <property type="entry name" value="FBL13/AtMIF1-like"/>
</dbReference>
<dbReference type="EMBL" id="JAAMPC010000002">
    <property type="protein sequence ID" value="KAG2323934.1"/>
    <property type="molecule type" value="Genomic_DNA"/>
</dbReference>
<dbReference type="InterPro" id="IPR032675">
    <property type="entry name" value="LRR_dom_sf"/>
</dbReference>
<dbReference type="Pfam" id="PF24758">
    <property type="entry name" value="LRR_At5g56370"/>
    <property type="match status" value="1"/>
</dbReference>
<dbReference type="InterPro" id="IPR036047">
    <property type="entry name" value="F-box-like_dom_sf"/>
</dbReference>
<dbReference type="SUPFAM" id="SSF52047">
    <property type="entry name" value="RNI-like"/>
    <property type="match status" value="1"/>
</dbReference>